<dbReference type="VEuPathDB" id="CryptoDB:Cvel_21634"/>
<name>A0A0G4GFW5_9ALVE</name>
<dbReference type="Pfam" id="PF23169">
    <property type="entry name" value="HalD"/>
    <property type="match status" value="1"/>
</dbReference>
<evidence type="ECO:0008006" key="2">
    <source>
        <dbReference type="Google" id="ProtNLM"/>
    </source>
</evidence>
<dbReference type="PANTHER" id="PTHR41677:SF1">
    <property type="entry name" value="FE2OG DIOXYGENASE DOMAIN-CONTAINING PROTEIN"/>
    <property type="match status" value="1"/>
</dbReference>
<dbReference type="InterPro" id="IPR056470">
    <property type="entry name" value="BesD/HalB-like"/>
</dbReference>
<organism evidence="1">
    <name type="scientific">Chromera velia CCMP2878</name>
    <dbReference type="NCBI Taxonomy" id="1169474"/>
    <lineage>
        <taxon>Eukaryota</taxon>
        <taxon>Sar</taxon>
        <taxon>Alveolata</taxon>
        <taxon>Colpodellida</taxon>
        <taxon>Chromeraceae</taxon>
        <taxon>Chromera</taxon>
    </lineage>
</organism>
<dbReference type="EMBL" id="CDMZ01001154">
    <property type="protein sequence ID" value="CEM28210.1"/>
    <property type="molecule type" value="Genomic_DNA"/>
</dbReference>
<accession>A0A0G4GFW5</accession>
<gene>
    <name evidence="1" type="ORF">Cvel_21634</name>
</gene>
<proteinExistence type="predicted"/>
<protein>
    <recommendedName>
        <fullName evidence="2">Fe2OG dioxygenase domain-containing protein</fullName>
    </recommendedName>
</protein>
<dbReference type="SUPFAM" id="SSF51197">
    <property type="entry name" value="Clavaminate synthase-like"/>
    <property type="match status" value="1"/>
</dbReference>
<sequence>MRFPLHVNPGPKWSELPIHKGLADLSARMSVLPLPAENADLDGIIPPIDDVSGAEPPFDPSTHLSLETPAFVKKVDAFLAESPLTVPRVENSSGSVLAYTAPFRLLSDEGVRVMRDILRRLTPSRSYRSVQYRGLFYRSAFVRNLVTSPVLLSFLEKFTGEPVVPHLLLMDSGFVNVGKPADETAVVKGTVDPWHFDSCTYVAVTILSDIDGMEGGELQVMKHRRDAAMNRITETMNEVPEEELETISYESAGKCVLAQGSEAVHRVTSVISAKEPRLSFGIGLQPANPFRADKTSLTTFAGYDGWPTACLEFYRMKAHALGAALSALAVLPPPSAFTEAARFASQREKLDTGGKALGEAPAVRPRSCGGMHLAAPLRAICSELERVASLLDGSQSDRVGYVDEAAYSVLRGERDKVKDGA</sequence>
<evidence type="ECO:0000313" key="1">
    <source>
        <dbReference type="EMBL" id="CEM28210.1"/>
    </source>
</evidence>
<dbReference type="AlphaFoldDB" id="A0A0G4GFW5"/>
<reference evidence="1" key="1">
    <citation type="submission" date="2014-11" db="EMBL/GenBank/DDBJ databases">
        <authorList>
            <person name="Otto D Thomas"/>
            <person name="Naeem Raeece"/>
        </authorList>
    </citation>
    <scope>NUCLEOTIDE SEQUENCE</scope>
</reference>
<dbReference type="PANTHER" id="PTHR41677">
    <property type="entry name" value="YALI0B19030P"/>
    <property type="match status" value="1"/>
</dbReference>